<accession>A0AAV8ZER6</accession>
<protein>
    <submittedName>
        <fullName evidence="1">Uncharacterized protein</fullName>
    </submittedName>
</protein>
<keyword evidence="2" id="KW-1185">Reference proteome</keyword>
<gene>
    <name evidence="1" type="ORF">NQ318_001208</name>
</gene>
<evidence type="ECO:0000313" key="2">
    <source>
        <dbReference type="Proteomes" id="UP001162162"/>
    </source>
</evidence>
<organism evidence="1 2">
    <name type="scientific">Aromia moschata</name>
    <dbReference type="NCBI Taxonomy" id="1265417"/>
    <lineage>
        <taxon>Eukaryota</taxon>
        <taxon>Metazoa</taxon>
        <taxon>Ecdysozoa</taxon>
        <taxon>Arthropoda</taxon>
        <taxon>Hexapoda</taxon>
        <taxon>Insecta</taxon>
        <taxon>Pterygota</taxon>
        <taxon>Neoptera</taxon>
        <taxon>Endopterygota</taxon>
        <taxon>Coleoptera</taxon>
        <taxon>Polyphaga</taxon>
        <taxon>Cucujiformia</taxon>
        <taxon>Chrysomeloidea</taxon>
        <taxon>Cerambycidae</taxon>
        <taxon>Cerambycinae</taxon>
        <taxon>Callichromatini</taxon>
        <taxon>Aromia</taxon>
    </lineage>
</organism>
<dbReference type="GO" id="GO:0071208">
    <property type="term" value="F:histone pre-mRNA DCP binding"/>
    <property type="evidence" value="ECO:0007669"/>
    <property type="project" value="TreeGrafter"/>
</dbReference>
<dbReference type="PANTHER" id="PTHR21196">
    <property type="entry name" value="U7 SNRNA-ASSOCIATED SM-LIKE PROTEIN LSM10"/>
    <property type="match status" value="1"/>
</dbReference>
<comment type="caution">
    <text evidence="1">The sequence shown here is derived from an EMBL/GenBank/DDBJ whole genome shotgun (WGS) entry which is preliminary data.</text>
</comment>
<dbReference type="GO" id="GO:0071254">
    <property type="term" value="C:cytoplasmic U snRNP body"/>
    <property type="evidence" value="ECO:0007669"/>
    <property type="project" value="TreeGrafter"/>
</dbReference>
<dbReference type="GO" id="GO:0016604">
    <property type="term" value="C:nuclear body"/>
    <property type="evidence" value="ECO:0007669"/>
    <property type="project" value="TreeGrafter"/>
</dbReference>
<dbReference type="EMBL" id="JAPWTK010000002">
    <property type="protein sequence ID" value="KAJ8962808.1"/>
    <property type="molecule type" value="Genomic_DNA"/>
</dbReference>
<dbReference type="GO" id="GO:0006398">
    <property type="term" value="P:mRNA 3'-end processing by stem-loop binding and cleavage"/>
    <property type="evidence" value="ECO:0007669"/>
    <property type="project" value="TreeGrafter"/>
</dbReference>
<dbReference type="GO" id="GO:0071209">
    <property type="term" value="F:U7 snRNA binding"/>
    <property type="evidence" value="ECO:0007669"/>
    <property type="project" value="TreeGrafter"/>
</dbReference>
<dbReference type="InterPro" id="IPR010920">
    <property type="entry name" value="LSM_dom_sf"/>
</dbReference>
<dbReference type="Proteomes" id="UP001162162">
    <property type="component" value="Unassembled WGS sequence"/>
</dbReference>
<dbReference type="Gene3D" id="2.30.30.100">
    <property type="match status" value="1"/>
</dbReference>
<evidence type="ECO:0000313" key="1">
    <source>
        <dbReference type="EMBL" id="KAJ8962808.1"/>
    </source>
</evidence>
<name>A0AAV8ZER6_9CUCU</name>
<sequence length="135" mass="15451">MSDSILLLPSVTKQEKFFFFNTLTGLAKALEGQYTTVDLRNECCVTGKITHVSGKMNLEMEDVAMSTYSPAFLYAKEMLDMYIYRKNLSAGELLEKQMNSGVKQRSTRKQHTFKAARAKRYNKEIIQEAFGEEVK</sequence>
<dbReference type="InterPro" id="IPR052840">
    <property type="entry name" value="U7_snRNA_Sm-like"/>
</dbReference>
<reference evidence="1" key="1">
    <citation type="journal article" date="2023" name="Insect Mol. Biol.">
        <title>Genome sequencing provides insights into the evolution of gene families encoding plant cell wall-degrading enzymes in longhorned beetles.</title>
        <authorList>
            <person name="Shin N.R."/>
            <person name="Okamura Y."/>
            <person name="Kirsch R."/>
            <person name="Pauchet Y."/>
        </authorList>
    </citation>
    <scope>NUCLEOTIDE SEQUENCE</scope>
    <source>
        <strain evidence="1">AMC_N1</strain>
    </source>
</reference>
<dbReference type="AlphaFoldDB" id="A0AAV8ZER6"/>
<dbReference type="PANTHER" id="PTHR21196:SF1">
    <property type="entry name" value="U7 SNRNA-ASSOCIATED SM-LIKE PROTEIN LSM10"/>
    <property type="match status" value="1"/>
</dbReference>
<proteinExistence type="predicted"/>
<dbReference type="SUPFAM" id="SSF50182">
    <property type="entry name" value="Sm-like ribonucleoproteins"/>
    <property type="match status" value="1"/>
</dbReference>